<reference evidence="3" key="1">
    <citation type="journal article" date="2019" name="Int. J. Syst. Evol. Microbiol.">
        <title>The Global Catalogue of Microorganisms (GCM) 10K type strain sequencing project: providing services to taxonomists for standard genome sequencing and annotation.</title>
        <authorList>
            <consortium name="The Broad Institute Genomics Platform"/>
            <consortium name="The Broad Institute Genome Sequencing Center for Infectious Disease"/>
            <person name="Wu L."/>
            <person name="Ma J."/>
        </authorList>
    </citation>
    <scope>NUCLEOTIDE SEQUENCE [LARGE SCALE GENOMIC DNA]</scope>
    <source>
        <strain evidence="3">KACC 12507</strain>
    </source>
</reference>
<dbReference type="EMBL" id="JBHSGU010000019">
    <property type="protein sequence ID" value="MFC4701692.1"/>
    <property type="molecule type" value="Genomic_DNA"/>
</dbReference>
<dbReference type="PANTHER" id="PTHR37031:SF2">
    <property type="entry name" value="PHOD-LIKE PHOSPHATASE METALLOPHOSPHATASE DOMAIN-CONTAINING PROTEIN"/>
    <property type="match status" value="1"/>
</dbReference>
<dbReference type="InterPro" id="IPR038607">
    <property type="entry name" value="PhoD-like_sf"/>
</dbReference>
<protein>
    <submittedName>
        <fullName evidence="2">Alkaline phosphatase D family protein</fullName>
    </submittedName>
</protein>
<dbReference type="PANTHER" id="PTHR37031">
    <property type="entry name" value="METALLOPHOSPHATASE BINDING DOMAIN PROTEIN"/>
    <property type="match status" value="1"/>
</dbReference>
<sequence>MSNLTVPTLIAGPMLRHVACDIVTVWLVTSTPMAIRLHLHDSKGHGIALNESDSEHLQFCVGQRCYIHLIRAVPQHSLTEDAFYSYNLSFDEKTKPQATESQACSLSLNELSPSLFNENETNICFFLARSLRNIAHGSCRKAHFHKADALPTLDDFIKVDKDTGGTNSNYPDLLLLTGDQVYVDDVAGPMLHAIGQVIEHLGLFGENFDASVVKDTDELFSHEHSFYERELLFPEINANEDLTKVFIKAKRKPVFTSVNAHNHLIALNEIIALYLLSWSSKLWPLITLDKPNLAAQYVQRYADERVHIEHFAEGLEKVERVFAHVPTYMIFDDHDVTDDWNLTRGWEEQVYANPFSRRIVGNALSAYFLCQGLGNPIDKIRPLVEKAKLSFNDTSSTHESFIDAVFEFSEWHYHLDTSPPIHVLDTRTQRWRSESNKNKPSGLMDWEGLCELQQNIIGNDSVIMVSAAPVYGVKFIEAIQRIFTTFGGALMVDAENWMAHRGTASVMLNIFRHIKTPPNFIILSGDVHYSFVYDVSLRFRRNSPKILQFTCSGLHNEFPDALLTWFERFNRWLYGHRSPLNWLTKRRNMSVKQRHPQGSERDVVNACSFGLLQLGEDGQETACKVICSDGREVIFKPSR</sequence>
<comment type="caution">
    <text evidence="2">The sequence shown here is derived from an EMBL/GenBank/DDBJ whole genome shotgun (WGS) entry which is preliminary data.</text>
</comment>
<feature type="domain" description="PhoD-like phosphatase metallophosphatase" evidence="1">
    <location>
        <begin position="316"/>
        <end position="582"/>
    </location>
</feature>
<dbReference type="InterPro" id="IPR018946">
    <property type="entry name" value="PhoD-like_MPP"/>
</dbReference>
<proteinExistence type="predicted"/>
<dbReference type="Gene3D" id="3.60.21.70">
    <property type="entry name" value="PhoD-like phosphatase"/>
    <property type="match status" value="1"/>
</dbReference>
<name>A0ABV9LYU3_9ALTE</name>
<keyword evidence="3" id="KW-1185">Reference proteome</keyword>
<dbReference type="InterPro" id="IPR029052">
    <property type="entry name" value="Metallo-depent_PP-like"/>
</dbReference>
<dbReference type="SUPFAM" id="SSF56300">
    <property type="entry name" value="Metallo-dependent phosphatases"/>
    <property type="match status" value="1"/>
</dbReference>
<evidence type="ECO:0000313" key="2">
    <source>
        <dbReference type="EMBL" id="MFC4701692.1"/>
    </source>
</evidence>
<accession>A0ABV9LYU3</accession>
<dbReference type="Pfam" id="PF09423">
    <property type="entry name" value="PhoD"/>
    <property type="match status" value="1"/>
</dbReference>
<evidence type="ECO:0000259" key="1">
    <source>
        <dbReference type="Pfam" id="PF09423"/>
    </source>
</evidence>
<gene>
    <name evidence="2" type="ORF">ACFO4O_16165</name>
</gene>
<organism evidence="2 3">
    <name type="scientific">Glaciecola siphonariae</name>
    <dbReference type="NCBI Taxonomy" id="521012"/>
    <lineage>
        <taxon>Bacteria</taxon>
        <taxon>Pseudomonadati</taxon>
        <taxon>Pseudomonadota</taxon>
        <taxon>Gammaproteobacteria</taxon>
        <taxon>Alteromonadales</taxon>
        <taxon>Alteromonadaceae</taxon>
        <taxon>Glaciecola</taxon>
    </lineage>
</organism>
<evidence type="ECO:0000313" key="3">
    <source>
        <dbReference type="Proteomes" id="UP001595897"/>
    </source>
</evidence>
<dbReference type="Proteomes" id="UP001595897">
    <property type="component" value="Unassembled WGS sequence"/>
</dbReference>
<dbReference type="RefSeq" id="WP_382410405.1">
    <property type="nucleotide sequence ID" value="NZ_JBHSGU010000019.1"/>
</dbReference>